<evidence type="ECO:0000313" key="2">
    <source>
        <dbReference type="Proteomes" id="UP000481153"/>
    </source>
</evidence>
<protein>
    <submittedName>
        <fullName evidence="1">Uncharacterized protein</fullName>
    </submittedName>
</protein>
<name>A0A6G0WPC6_9STRA</name>
<keyword evidence="2" id="KW-1185">Reference proteome</keyword>
<dbReference type="AlphaFoldDB" id="A0A6G0WPC6"/>
<accession>A0A6G0WPC6</accession>
<comment type="caution">
    <text evidence="1">The sequence shown here is derived from an EMBL/GenBank/DDBJ whole genome shotgun (WGS) entry which is preliminary data.</text>
</comment>
<reference evidence="1 2" key="1">
    <citation type="submission" date="2019-07" db="EMBL/GenBank/DDBJ databases">
        <title>Genomics analysis of Aphanomyces spp. identifies a new class of oomycete effector associated with host adaptation.</title>
        <authorList>
            <person name="Gaulin E."/>
        </authorList>
    </citation>
    <scope>NUCLEOTIDE SEQUENCE [LARGE SCALE GENOMIC DNA]</scope>
    <source>
        <strain evidence="1 2">ATCC 201684</strain>
    </source>
</reference>
<sequence length="131" mass="13985">MLFHSEFEIAVARCNQQVVDIRHVNVSDVAQNAGKHVLVFARRGRLDVGKTPVVITQSLGSSNLGTLWDLTLLTATMTHTQSASMSHFGASVDLADILGGVTSMLAAKALTADIGVAAWILTLWFGSMFDA</sequence>
<evidence type="ECO:0000313" key="1">
    <source>
        <dbReference type="EMBL" id="KAF0729193.1"/>
    </source>
</evidence>
<gene>
    <name evidence="1" type="ORF">Ae201684_013170</name>
</gene>
<proteinExistence type="predicted"/>
<organism evidence="1 2">
    <name type="scientific">Aphanomyces euteiches</name>
    <dbReference type="NCBI Taxonomy" id="100861"/>
    <lineage>
        <taxon>Eukaryota</taxon>
        <taxon>Sar</taxon>
        <taxon>Stramenopiles</taxon>
        <taxon>Oomycota</taxon>
        <taxon>Saprolegniomycetes</taxon>
        <taxon>Saprolegniales</taxon>
        <taxon>Verrucalvaceae</taxon>
        <taxon>Aphanomyces</taxon>
    </lineage>
</organism>
<dbReference type="Proteomes" id="UP000481153">
    <property type="component" value="Unassembled WGS sequence"/>
</dbReference>
<dbReference type="EMBL" id="VJMJ01000167">
    <property type="protein sequence ID" value="KAF0729193.1"/>
    <property type="molecule type" value="Genomic_DNA"/>
</dbReference>